<feature type="compositionally biased region" description="Basic and acidic residues" evidence="1">
    <location>
        <begin position="398"/>
        <end position="410"/>
    </location>
</feature>
<feature type="region of interest" description="Disordered" evidence="1">
    <location>
        <begin position="267"/>
        <end position="300"/>
    </location>
</feature>
<protein>
    <submittedName>
        <fullName evidence="2">Uncharacterized protein</fullName>
    </submittedName>
</protein>
<comment type="caution">
    <text evidence="2">The sequence shown here is derived from an EMBL/GenBank/DDBJ whole genome shotgun (WGS) entry which is preliminary data.</text>
</comment>
<feature type="compositionally biased region" description="Polar residues" evidence="1">
    <location>
        <begin position="1214"/>
        <end position="1248"/>
    </location>
</feature>
<feature type="compositionally biased region" description="Polar residues" evidence="1">
    <location>
        <begin position="773"/>
        <end position="785"/>
    </location>
</feature>
<dbReference type="EMBL" id="JAAARO010000006">
    <property type="protein sequence ID" value="KAF5746519.1"/>
    <property type="molecule type" value="Genomic_DNA"/>
</dbReference>
<feature type="compositionally biased region" description="Basic and acidic residues" evidence="1">
    <location>
        <begin position="1048"/>
        <end position="1059"/>
    </location>
</feature>
<accession>A0A7J7DJQ9</accession>
<feature type="region of interest" description="Disordered" evidence="1">
    <location>
        <begin position="1191"/>
        <end position="1428"/>
    </location>
</feature>
<feature type="compositionally biased region" description="Basic residues" evidence="1">
    <location>
        <begin position="1083"/>
        <end position="1092"/>
    </location>
</feature>
<feature type="region of interest" description="Disordered" evidence="1">
    <location>
        <begin position="511"/>
        <end position="547"/>
    </location>
</feature>
<feature type="compositionally biased region" description="Polar residues" evidence="1">
    <location>
        <begin position="274"/>
        <end position="287"/>
    </location>
</feature>
<feature type="compositionally biased region" description="Polar residues" evidence="1">
    <location>
        <begin position="1395"/>
        <end position="1407"/>
    </location>
</feature>
<feature type="region of interest" description="Disordered" evidence="1">
    <location>
        <begin position="603"/>
        <end position="686"/>
    </location>
</feature>
<feature type="compositionally biased region" description="Basic and acidic residues" evidence="1">
    <location>
        <begin position="373"/>
        <end position="383"/>
    </location>
</feature>
<name>A0A7J7DJQ9_TRIWF</name>
<feature type="region of interest" description="Disordered" evidence="1">
    <location>
        <begin position="811"/>
        <end position="849"/>
    </location>
</feature>
<feature type="compositionally biased region" description="Polar residues" evidence="1">
    <location>
        <begin position="1065"/>
        <end position="1075"/>
    </location>
</feature>
<organism evidence="2 3">
    <name type="scientific">Tripterygium wilfordii</name>
    <name type="common">Thunder God vine</name>
    <dbReference type="NCBI Taxonomy" id="458696"/>
    <lineage>
        <taxon>Eukaryota</taxon>
        <taxon>Viridiplantae</taxon>
        <taxon>Streptophyta</taxon>
        <taxon>Embryophyta</taxon>
        <taxon>Tracheophyta</taxon>
        <taxon>Spermatophyta</taxon>
        <taxon>Magnoliopsida</taxon>
        <taxon>eudicotyledons</taxon>
        <taxon>Gunneridae</taxon>
        <taxon>Pentapetalae</taxon>
        <taxon>rosids</taxon>
        <taxon>fabids</taxon>
        <taxon>Celastrales</taxon>
        <taxon>Celastraceae</taxon>
        <taxon>Tripterygium</taxon>
    </lineage>
</organism>
<feature type="compositionally biased region" description="Basic and acidic residues" evidence="1">
    <location>
        <begin position="417"/>
        <end position="441"/>
    </location>
</feature>
<proteinExistence type="predicted"/>
<evidence type="ECO:0000313" key="2">
    <source>
        <dbReference type="EMBL" id="KAF5746519.1"/>
    </source>
</evidence>
<keyword evidence="3" id="KW-1185">Reference proteome</keyword>
<feature type="compositionally biased region" description="Basic and acidic residues" evidence="1">
    <location>
        <begin position="1331"/>
        <end position="1352"/>
    </location>
</feature>
<evidence type="ECO:0000313" key="3">
    <source>
        <dbReference type="Proteomes" id="UP000593562"/>
    </source>
</evidence>
<feature type="region of interest" description="Disordered" evidence="1">
    <location>
        <begin position="1459"/>
        <end position="1480"/>
    </location>
</feature>
<sequence>MATGPSSAAESDSSTTHNSVFIDTSLNTHLAMIFSQNETVSDLKKRILYEHPLCFPSIGDIKIVAIKVKRRGHFYHLSDSMFVKSAFVGINKNWFLYVDASSVEGPSENQHSMCPDSSAACIGVMNKSLADGNNILVDGLLKRCANPDDLLLPQLDSNRHVKQKVGTSESRGKVPKGVGAAAAPIVDSQSKISSVNNIRSDPNKPEKCLQFCEEKEIPESQTGCQNEDIRNEVNAEHSNRALESVSKTGTSANRNCRVRKKIDSLLHDHAPKESNASASTSYDNASHQEVVITENPLGNKGRDVSYGMQIEKDIADGQCMSFSSETSKTLGTPNEKTNVLCEVVVNEQSNNSLEDASHSTAVAKRSRKSKKKKVDEDSLDKNRALFSDPNEGVVAPGDEQHRKSFDDTLESRPSLVKKHDENKESTVDPSSEKDDRRDKGVAVETNPNNLSRKSEQRGQGAMTSETSTALRKKRKHDFVQEVSEVFRSPGADVGNVKSKQGASDLTIAAAVGRIENSKDHQKPDDPKKDAAVSSAGGENIVPNGHQECRTSSIHRIEEQIEPLQNNDGKAVLSEKVEATSGAEEVRNTEEVVFTSKSFNVKKTVVPGKSSKKKRNSRADKDSVGGSLLTSGTEHLKGSPSGISLIDPHQAVIADHSSKKAKENENNVPPIVAQKVPEKKSLSTADLATDSGIDDVIKSVVESVQQVNEHQVNAEILGKKLRKKSKKKRSNAKDLIEFQTDVEDFDNERPAPSTDCQSSMKLNGKQRNGLRTPAGNSGTILPQESSFKAENAKGIAIRSEQKSLLATSGTIFKDDSVGSSDNKGGGQDSDSSTKTPSDNSASDGESNANVNSPLIAHADACNGESQQGMTELVTASAVGRMGNAKDHHLPNNLKEDIEVTGGGVEHVIINNREECRTNETRGVERERDLLLNNDRKAVTSETSEPSCSAKEDMNTKDVVLPHKSLYVNENVDPEKSSKKNRRYSKNEDLVGGAQPNTEEAVVVTSKSLDANETVDLRKSSRKKKKTRTTGDLVSRTPLASNAENVDDSVTDKDTGDEIRSVVESVKQISKNHVSSENLDEKSGKKSKKKRKSSEKRFPEYQEENENVGPRGSMPSTNVAKPTDLVETGSMNQLNGSNVEYDTYMNAVIVKGSQVSLHSLEDNNKDKPLQAVVDGDPANNSCAHEATSEVFVGKVPKAKGENKLKSKKNKNKLDTHSNGPSPDSQGSLKVNGKQLKTQAGNSGITLSHGSSLKDAYDKLPLHVKNKSPEKSGKNDARELPSKKSDKLNYIPEEVKKPAVVNASRTSSYSVKKGGSQAVSTSSLKHSKMITARTRRDNGGEPPADRHVALRKDSSNRVGHIVNSSEHKKSLLATSGGIFQDDTDSSSEGGGHDSDGSTRTPSDNSSTGYSVSDDEINSNQALRGRNEDSGKIIKPLVSSGAKGLAFEAILRRSSGFKKAKLTASQFDSESQPVDFVPDSQANL</sequence>
<feature type="region of interest" description="Disordered" evidence="1">
    <location>
        <begin position="352"/>
        <end position="476"/>
    </location>
</feature>
<dbReference type="Proteomes" id="UP000593562">
    <property type="component" value="Unassembled WGS sequence"/>
</dbReference>
<feature type="compositionally biased region" description="Polar residues" evidence="1">
    <location>
        <begin position="1459"/>
        <end position="1468"/>
    </location>
</feature>
<feature type="region of interest" description="Disordered" evidence="1">
    <location>
        <begin position="936"/>
        <end position="997"/>
    </location>
</feature>
<gene>
    <name evidence="2" type="ORF">HS088_TW06G00690</name>
</gene>
<feature type="compositionally biased region" description="Polar residues" evidence="1">
    <location>
        <begin position="816"/>
        <end position="849"/>
    </location>
</feature>
<dbReference type="InParanoid" id="A0A7J7DJQ9"/>
<feature type="region of interest" description="Disordered" evidence="1">
    <location>
        <begin position="719"/>
        <end position="785"/>
    </location>
</feature>
<feature type="compositionally biased region" description="Basic and acidic residues" evidence="1">
    <location>
        <begin position="1252"/>
        <end position="1294"/>
    </location>
</feature>
<feature type="region of interest" description="Disordered" evidence="1">
    <location>
        <begin position="161"/>
        <end position="181"/>
    </location>
</feature>
<feature type="compositionally biased region" description="Basic residues" evidence="1">
    <location>
        <begin position="719"/>
        <end position="729"/>
    </location>
</feature>
<feature type="region of interest" description="Disordered" evidence="1">
    <location>
        <begin position="1012"/>
        <end position="1120"/>
    </location>
</feature>
<evidence type="ECO:0000256" key="1">
    <source>
        <dbReference type="SAM" id="MobiDB-lite"/>
    </source>
</evidence>
<feature type="compositionally biased region" description="Basic and acidic residues" evidence="1">
    <location>
        <begin position="655"/>
        <end position="664"/>
    </location>
</feature>
<reference evidence="2 3" key="1">
    <citation type="journal article" date="2020" name="Nat. Commun.">
        <title>Genome of Tripterygium wilfordii and identification of cytochrome P450 involved in triptolide biosynthesis.</title>
        <authorList>
            <person name="Tu L."/>
            <person name="Su P."/>
            <person name="Zhang Z."/>
            <person name="Gao L."/>
            <person name="Wang J."/>
            <person name="Hu T."/>
            <person name="Zhou J."/>
            <person name="Zhang Y."/>
            <person name="Zhao Y."/>
            <person name="Liu Y."/>
            <person name="Song Y."/>
            <person name="Tong Y."/>
            <person name="Lu Y."/>
            <person name="Yang J."/>
            <person name="Xu C."/>
            <person name="Jia M."/>
            <person name="Peters R.J."/>
            <person name="Huang L."/>
            <person name="Gao W."/>
        </authorList>
    </citation>
    <scope>NUCLEOTIDE SEQUENCE [LARGE SCALE GENOMIC DNA]</scope>
    <source>
        <strain evidence="3">cv. XIE 37</strain>
        <tissue evidence="2">Leaf</tissue>
    </source>
</reference>
<feature type="compositionally biased region" description="Basic and acidic residues" evidence="1">
    <location>
        <begin position="515"/>
        <end position="530"/>
    </location>
</feature>